<accession>A0ABD5P845</accession>
<dbReference type="AlphaFoldDB" id="A0ABD5P845"/>
<protein>
    <submittedName>
        <fullName evidence="2">Uncharacterized protein</fullName>
    </submittedName>
</protein>
<organism evidence="2 3">
    <name type="scientific">Halobium salinum</name>
    <dbReference type="NCBI Taxonomy" id="1364940"/>
    <lineage>
        <taxon>Archaea</taxon>
        <taxon>Methanobacteriati</taxon>
        <taxon>Methanobacteriota</taxon>
        <taxon>Stenosarchaea group</taxon>
        <taxon>Halobacteria</taxon>
        <taxon>Halobacteriales</taxon>
        <taxon>Haloferacaceae</taxon>
        <taxon>Halobium</taxon>
    </lineage>
</organism>
<comment type="caution">
    <text evidence="2">The sequence shown here is derived from an EMBL/GenBank/DDBJ whole genome shotgun (WGS) entry which is preliminary data.</text>
</comment>
<proteinExistence type="predicted"/>
<dbReference type="Proteomes" id="UP001595921">
    <property type="component" value="Unassembled WGS sequence"/>
</dbReference>
<name>A0ABD5P845_9EURY</name>
<feature type="region of interest" description="Disordered" evidence="1">
    <location>
        <begin position="89"/>
        <end position="118"/>
    </location>
</feature>
<gene>
    <name evidence="2" type="ORF">ACFO0N_03800</name>
</gene>
<evidence type="ECO:0000313" key="2">
    <source>
        <dbReference type="EMBL" id="MFC4357071.1"/>
    </source>
</evidence>
<sequence>MEAVDDLEERYRGDTVEYRGARWRIESVFATHNATGHPAECAASGRTVPVDGAHLVVGAERLEYSYDFDHRTAFVVGCPETLRSWVGTGVERTSGADGADSTETDADATTDTPAPAPN</sequence>
<dbReference type="RefSeq" id="WP_267622642.1">
    <property type="nucleotide sequence ID" value="NZ_JAODIW010000006.1"/>
</dbReference>
<reference evidence="2 3" key="1">
    <citation type="journal article" date="2019" name="Int. J. Syst. Evol. Microbiol.">
        <title>The Global Catalogue of Microorganisms (GCM) 10K type strain sequencing project: providing services to taxonomists for standard genome sequencing and annotation.</title>
        <authorList>
            <consortium name="The Broad Institute Genomics Platform"/>
            <consortium name="The Broad Institute Genome Sequencing Center for Infectious Disease"/>
            <person name="Wu L."/>
            <person name="Ma J."/>
        </authorList>
    </citation>
    <scope>NUCLEOTIDE SEQUENCE [LARGE SCALE GENOMIC DNA]</scope>
    <source>
        <strain evidence="2 3">CGMCC 1.12553</strain>
    </source>
</reference>
<evidence type="ECO:0000256" key="1">
    <source>
        <dbReference type="SAM" id="MobiDB-lite"/>
    </source>
</evidence>
<evidence type="ECO:0000313" key="3">
    <source>
        <dbReference type="Proteomes" id="UP001595921"/>
    </source>
</evidence>
<feature type="compositionally biased region" description="Low complexity" evidence="1">
    <location>
        <begin position="109"/>
        <end position="118"/>
    </location>
</feature>
<keyword evidence="3" id="KW-1185">Reference proteome</keyword>
<dbReference type="EMBL" id="JBHSDS010000003">
    <property type="protein sequence ID" value="MFC4357071.1"/>
    <property type="molecule type" value="Genomic_DNA"/>
</dbReference>